<reference evidence="2 3" key="1">
    <citation type="submission" date="2023-12" db="EMBL/GenBank/DDBJ databases">
        <title>Amycolatopsis sp. V23-08.</title>
        <authorList>
            <person name="Somphong A."/>
        </authorList>
    </citation>
    <scope>NUCLEOTIDE SEQUENCE [LARGE SCALE GENOMIC DNA]</scope>
    <source>
        <strain evidence="2 3">V23-08</strain>
    </source>
</reference>
<sequence length="87" mass="9090">MKAPAIAFTILLTTGLLWLLTAPLHGGVRHGPEIWLGLGGAGLLAGVCAVVRARRRAAERRKGVIAVIPVPRAYGGSLSPTDELRKG</sequence>
<protein>
    <recommendedName>
        <fullName evidence="4">DUF2530 domain-containing protein</fullName>
    </recommendedName>
</protein>
<accession>A0ABU5R7Y9</accession>
<gene>
    <name evidence="2" type="ORF">VA596_22575</name>
</gene>
<evidence type="ECO:0000313" key="2">
    <source>
        <dbReference type="EMBL" id="MEA5362340.1"/>
    </source>
</evidence>
<organism evidence="2 3">
    <name type="scientific">Amycolatopsis heterodermiae</name>
    <dbReference type="NCBI Taxonomy" id="3110235"/>
    <lineage>
        <taxon>Bacteria</taxon>
        <taxon>Bacillati</taxon>
        <taxon>Actinomycetota</taxon>
        <taxon>Actinomycetes</taxon>
        <taxon>Pseudonocardiales</taxon>
        <taxon>Pseudonocardiaceae</taxon>
        <taxon>Amycolatopsis</taxon>
    </lineage>
</organism>
<dbReference type="Proteomes" id="UP001304298">
    <property type="component" value="Unassembled WGS sequence"/>
</dbReference>
<proteinExistence type="predicted"/>
<feature type="transmembrane region" description="Helical" evidence="1">
    <location>
        <begin position="34"/>
        <end position="53"/>
    </location>
</feature>
<keyword evidence="1" id="KW-1133">Transmembrane helix</keyword>
<evidence type="ECO:0000256" key="1">
    <source>
        <dbReference type="SAM" id="Phobius"/>
    </source>
</evidence>
<evidence type="ECO:0008006" key="4">
    <source>
        <dbReference type="Google" id="ProtNLM"/>
    </source>
</evidence>
<evidence type="ECO:0000313" key="3">
    <source>
        <dbReference type="Proteomes" id="UP001304298"/>
    </source>
</evidence>
<dbReference type="EMBL" id="JAYFSI010000005">
    <property type="protein sequence ID" value="MEA5362340.1"/>
    <property type="molecule type" value="Genomic_DNA"/>
</dbReference>
<name>A0ABU5R7Y9_9PSEU</name>
<keyword evidence="1" id="KW-0812">Transmembrane</keyword>
<keyword evidence="3" id="KW-1185">Reference proteome</keyword>
<dbReference type="RefSeq" id="WP_323329824.1">
    <property type="nucleotide sequence ID" value="NZ_JAYFSI010000005.1"/>
</dbReference>
<keyword evidence="1" id="KW-0472">Membrane</keyword>
<comment type="caution">
    <text evidence="2">The sequence shown here is derived from an EMBL/GenBank/DDBJ whole genome shotgun (WGS) entry which is preliminary data.</text>
</comment>